<keyword evidence="2" id="KW-0732">Signal</keyword>
<dbReference type="EMBL" id="ACYE01000349">
    <property type="protein sequence ID" value="EFE39113.1"/>
    <property type="molecule type" value="Genomic_DNA"/>
</dbReference>
<dbReference type="GeneID" id="9583674"/>
<evidence type="ECO:0000313" key="3">
    <source>
        <dbReference type="EMBL" id="EFE39113.1"/>
    </source>
</evidence>
<comment type="caution">
    <text evidence="3">The sequence shown here is derived from an EMBL/GenBank/DDBJ whole genome shotgun (WGS) entry which is preliminary data.</text>
</comment>
<reference evidence="4" key="1">
    <citation type="journal article" date="2011" name="Genome Biol.">
        <title>Comparative and functional genomics provide insights into the pathogenicity of dermatophytic fungi.</title>
        <authorList>
            <person name="Burmester A."/>
            <person name="Shelest E."/>
            <person name="Gloeckner G."/>
            <person name="Heddergott C."/>
            <person name="Schindler S."/>
            <person name="Staib P."/>
            <person name="Heidel A."/>
            <person name="Felder M."/>
            <person name="Petzold A."/>
            <person name="Szafranski K."/>
            <person name="Feuermann M."/>
            <person name="Pedruzzi I."/>
            <person name="Priebe S."/>
            <person name="Groth M."/>
            <person name="Winkler R."/>
            <person name="Li W."/>
            <person name="Kniemeyer O."/>
            <person name="Schroeckh V."/>
            <person name="Hertweck C."/>
            <person name="Hube B."/>
            <person name="White T.C."/>
            <person name="Platzer M."/>
            <person name="Guthke R."/>
            <person name="Heitman J."/>
            <person name="Woestemeyer J."/>
            <person name="Zipfel P.F."/>
            <person name="Monod M."/>
            <person name="Brakhage A.A."/>
        </authorList>
    </citation>
    <scope>NUCLEOTIDE SEQUENCE [LARGE SCALE GENOMIC DNA]</scope>
    <source>
        <strain evidence="4">HKI 0517</strain>
    </source>
</reference>
<keyword evidence="4" id="KW-1185">Reference proteome</keyword>
<dbReference type="AlphaFoldDB" id="D4DG96"/>
<organism evidence="3 4">
    <name type="scientific">Trichophyton verrucosum (strain HKI 0517)</name>
    <dbReference type="NCBI Taxonomy" id="663202"/>
    <lineage>
        <taxon>Eukaryota</taxon>
        <taxon>Fungi</taxon>
        <taxon>Dikarya</taxon>
        <taxon>Ascomycota</taxon>
        <taxon>Pezizomycotina</taxon>
        <taxon>Eurotiomycetes</taxon>
        <taxon>Eurotiomycetidae</taxon>
        <taxon>Onygenales</taxon>
        <taxon>Arthrodermataceae</taxon>
        <taxon>Trichophyton</taxon>
    </lineage>
</organism>
<dbReference type="RefSeq" id="XP_003019737.1">
    <property type="nucleotide sequence ID" value="XM_003019691.1"/>
</dbReference>
<proteinExistence type="predicted"/>
<evidence type="ECO:0000256" key="1">
    <source>
        <dbReference type="SAM" id="MobiDB-lite"/>
    </source>
</evidence>
<protein>
    <submittedName>
        <fullName evidence="3">Uncharacterized protein</fullName>
    </submittedName>
</protein>
<feature type="signal peptide" evidence="2">
    <location>
        <begin position="1"/>
        <end position="18"/>
    </location>
</feature>
<feature type="compositionally biased region" description="Polar residues" evidence="1">
    <location>
        <begin position="176"/>
        <end position="188"/>
    </location>
</feature>
<dbReference type="KEGG" id="tve:TRV_06198"/>
<name>D4DG96_TRIVH</name>
<feature type="non-terminal residue" evidence="3">
    <location>
        <position position="1"/>
    </location>
</feature>
<gene>
    <name evidence="3" type="ORF">TRV_06198</name>
</gene>
<evidence type="ECO:0000313" key="4">
    <source>
        <dbReference type="Proteomes" id="UP000008383"/>
    </source>
</evidence>
<feature type="region of interest" description="Disordered" evidence="1">
    <location>
        <begin position="162"/>
        <end position="188"/>
    </location>
</feature>
<sequence>TPALLALTLALVVSKVVDDAVQLGAQVGADKALLPDDALALPAVPAQRVFGTLGPGYLQHHAHRVREPDGRVRGVGRQEIERALVDGDVLEGRRAGGGVDHLDHDRALVLVEELRRAVDVVVGPGIGPAHHHDRVSLRGLGRRVVDAVVANRRFEKMSVLLQPAHSGRGGERSANRHQTPSGSLGESFSRRTTWGCSMQEATSLYIKYSSIRLCCAVLCCDAV</sequence>
<feature type="chain" id="PRO_5003055509" evidence="2">
    <location>
        <begin position="19"/>
        <end position="223"/>
    </location>
</feature>
<accession>D4DG96</accession>
<dbReference type="HOGENOM" id="CLU_1242750_0_0_1"/>
<dbReference type="Proteomes" id="UP000008383">
    <property type="component" value="Unassembled WGS sequence"/>
</dbReference>
<evidence type="ECO:0000256" key="2">
    <source>
        <dbReference type="SAM" id="SignalP"/>
    </source>
</evidence>